<feature type="compositionally biased region" description="Basic and acidic residues" evidence="1">
    <location>
        <begin position="215"/>
        <end position="237"/>
    </location>
</feature>
<dbReference type="InterPro" id="IPR032552">
    <property type="entry name" value="RSB_motif"/>
</dbReference>
<dbReference type="Gene3D" id="1.10.720.30">
    <property type="entry name" value="SAP domain"/>
    <property type="match status" value="1"/>
</dbReference>
<feature type="compositionally biased region" description="Basic and acidic residues" evidence="1">
    <location>
        <begin position="306"/>
        <end position="325"/>
    </location>
</feature>
<dbReference type="InterPro" id="IPR034257">
    <property type="entry name" value="Acinus_RRM"/>
</dbReference>
<sequence>MTDYNKQTVAQLRQLLKDRGIPSTGLTRKAQIVDKLVEEDGNAATHTEGDAPPDPVAQAAEEGNDGDQHLAKTEQDAPGPALSEAGGRSDPKVNDAPAAGAKTDPAPQPVDQGDPPPMPTTTLDADREIIAHINSDVPPPDQVKAIEDTAEDTTLDNEPSTVQPTGVFNAAPADPEDIVGPKTTEQADDEVNRKKTVEHAEDKLPKAPGPAAEALHLKLQEEEVQKQSLEDASEDKAPTLATVEKPSVEKAELLTIPERSTAETSRLNTEELEADTKKRKRRSDSPDLPLQDIKAKKARPSQEPSPEGHLKEDDDVVMEQRRPESDEQADAPIETDSKPSRKEKTDRYQNLVKPSVDDTAQDALQDDRPVAPALHPATPALYIRNFMRPLRPEPLREHLVSLATPPSGTPDASIVKSLFLDAMKTHALVLLSNTTAASRVRASLHGSIWPPEGNRKELWVDFIPEESVEDWIKEEEDAIDAEKHARAAGRPIPAKRFEVIYPNNNTAVFQEIGANAPADAPKGPRASISDAYARRPSVQAPPVPTQDIASSFQTLDQLFSSTTAKPHLYFLPVSDEISAARLKDLDTETSRNWTPGETRKGRGLQPEMKYKYSFDGEDRVVEVMGGKIYIASVDAGPSTARAMRTWTRSGTVGEAPVQMPE</sequence>
<organism evidence="3 4">
    <name type="scientific">Ampelomyces quisqualis</name>
    <name type="common">Powdery mildew agent</name>
    <dbReference type="NCBI Taxonomy" id="50730"/>
    <lineage>
        <taxon>Eukaryota</taxon>
        <taxon>Fungi</taxon>
        <taxon>Dikarya</taxon>
        <taxon>Ascomycota</taxon>
        <taxon>Pezizomycotina</taxon>
        <taxon>Dothideomycetes</taxon>
        <taxon>Pleosporomycetidae</taxon>
        <taxon>Pleosporales</taxon>
        <taxon>Pleosporineae</taxon>
        <taxon>Phaeosphaeriaceae</taxon>
        <taxon>Ampelomyces</taxon>
    </lineage>
</organism>
<feature type="region of interest" description="Disordered" evidence="1">
    <location>
        <begin position="37"/>
        <end position="350"/>
    </location>
</feature>
<proteinExistence type="predicted"/>
<dbReference type="PANTHER" id="PTHR47031:SF3">
    <property type="entry name" value="SAP DOMAIN-CONTAINING PROTEIN"/>
    <property type="match status" value="1"/>
</dbReference>
<dbReference type="PANTHER" id="PTHR47031">
    <property type="entry name" value="SAP DNA-BINDING DOMAIN-CONTAINING PROTEIN"/>
    <property type="match status" value="1"/>
</dbReference>
<accession>A0A6A5QPR3</accession>
<dbReference type="Proteomes" id="UP000800096">
    <property type="component" value="Unassembled WGS sequence"/>
</dbReference>
<reference evidence="3" key="1">
    <citation type="journal article" date="2020" name="Stud. Mycol.">
        <title>101 Dothideomycetes genomes: a test case for predicting lifestyles and emergence of pathogens.</title>
        <authorList>
            <person name="Haridas S."/>
            <person name="Albert R."/>
            <person name="Binder M."/>
            <person name="Bloem J."/>
            <person name="Labutti K."/>
            <person name="Salamov A."/>
            <person name="Andreopoulos B."/>
            <person name="Baker S."/>
            <person name="Barry K."/>
            <person name="Bills G."/>
            <person name="Bluhm B."/>
            <person name="Cannon C."/>
            <person name="Castanera R."/>
            <person name="Culley D."/>
            <person name="Daum C."/>
            <person name="Ezra D."/>
            <person name="Gonzalez J."/>
            <person name="Henrissat B."/>
            <person name="Kuo A."/>
            <person name="Liang C."/>
            <person name="Lipzen A."/>
            <person name="Lutzoni F."/>
            <person name="Magnuson J."/>
            <person name="Mondo S."/>
            <person name="Nolan M."/>
            <person name="Ohm R."/>
            <person name="Pangilinan J."/>
            <person name="Park H.-J."/>
            <person name="Ramirez L."/>
            <person name="Alfaro M."/>
            <person name="Sun H."/>
            <person name="Tritt A."/>
            <person name="Yoshinaga Y."/>
            <person name="Zwiers L.-H."/>
            <person name="Turgeon B."/>
            <person name="Goodwin S."/>
            <person name="Spatafora J."/>
            <person name="Crous P."/>
            <person name="Grigoriev I."/>
        </authorList>
    </citation>
    <scope>NUCLEOTIDE SEQUENCE</scope>
    <source>
        <strain evidence="3">HMLAC05119</strain>
    </source>
</reference>
<evidence type="ECO:0000313" key="4">
    <source>
        <dbReference type="Proteomes" id="UP000800096"/>
    </source>
</evidence>
<dbReference type="CDD" id="cd12432">
    <property type="entry name" value="RRM_ACINU"/>
    <property type="match status" value="1"/>
</dbReference>
<feature type="domain" description="SAP" evidence="2">
    <location>
        <begin position="3"/>
        <end position="38"/>
    </location>
</feature>
<dbReference type="OrthoDB" id="5348404at2759"/>
<dbReference type="EMBL" id="ML979134">
    <property type="protein sequence ID" value="KAF1917389.1"/>
    <property type="molecule type" value="Genomic_DNA"/>
</dbReference>
<feature type="compositionally biased region" description="Basic and acidic residues" evidence="1">
    <location>
        <begin position="66"/>
        <end position="75"/>
    </location>
</feature>
<feature type="compositionally biased region" description="Basic and acidic residues" evidence="1">
    <location>
        <begin position="335"/>
        <end position="347"/>
    </location>
</feature>
<evidence type="ECO:0000259" key="2">
    <source>
        <dbReference type="Pfam" id="PF02037"/>
    </source>
</evidence>
<name>A0A6A5QPR3_AMPQU</name>
<dbReference type="InterPro" id="IPR036361">
    <property type="entry name" value="SAP_dom_sf"/>
</dbReference>
<evidence type="ECO:0000313" key="3">
    <source>
        <dbReference type="EMBL" id="KAF1917389.1"/>
    </source>
</evidence>
<dbReference type="InterPro" id="IPR003034">
    <property type="entry name" value="SAP_dom"/>
</dbReference>
<dbReference type="Pfam" id="PF02037">
    <property type="entry name" value="SAP"/>
    <property type="match status" value="1"/>
</dbReference>
<feature type="compositionally biased region" description="Polar residues" evidence="1">
    <location>
        <begin position="156"/>
        <end position="166"/>
    </location>
</feature>
<dbReference type="Pfam" id="PF16294">
    <property type="entry name" value="RSB_motif"/>
    <property type="match status" value="1"/>
</dbReference>
<protein>
    <recommendedName>
        <fullName evidence="2">SAP domain-containing protein</fullName>
    </recommendedName>
</protein>
<keyword evidence="4" id="KW-1185">Reference proteome</keyword>
<evidence type="ECO:0000256" key="1">
    <source>
        <dbReference type="SAM" id="MobiDB-lite"/>
    </source>
</evidence>
<gene>
    <name evidence="3" type="ORF">BDU57DRAFT_546676</name>
</gene>
<dbReference type="AlphaFoldDB" id="A0A6A5QPR3"/>
<feature type="compositionally biased region" description="Basic and acidic residues" evidence="1">
    <location>
        <begin position="190"/>
        <end position="205"/>
    </location>
</feature>